<evidence type="ECO:0008006" key="5">
    <source>
        <dbReference type="Google" id="ProtNLM"/>
    </source>
</evidence>
<feature type="domain" description="Glycosyltransferase subfamily 4-like N-terminal" evidence="2">
    <location>
        <begin position="15"/>
        <end position="175"/>
    </location>
</feature>
<dbReference type="InterPro" id="IPR028098">
    <property type="entry name" value="Glyco_trans_4-like_N"/>
</dbReference>
<evidence type="ECO:0000259" key="2">
    <source>
        <dbReference type="Pfam" id="PF13439"/>
    </source>
</evidence>
<dbReference type="AlphaFoldDB" id="A0A1Y0IMV1"/>
<dbReference type="EMBL" id="CP021434">
    <property type="protein sequence ID" value="ARU61902.1"/>
    <property type="molecule type" value="Genomic_DNA"/>
</dbReference>
<dbReference type="GO" id="GO:0016757">
    <property type="term" value="F:glycosyltransferase activity"/>
    <property type="evidence" value="ECO:0007669"/>
    <property type="project" value="InterPro"/>
</dbReference>
<name>A0A1Y0IMV1_9BACL</name>
<dbReference type="PANTHER" id="PTHR45947">
    <property type="entry name" value="SULFOQUINOVOSYL TRANSFERASE SQD2"/>
    <property type="match status" value="1"/>
</dbReference>
<evidence type="ECO:0000313" key="3">
    <source>
        <dbReference type="EMBL" id="ARU61902.1"/>
    </source>
</evidence>
<feature type="domain" description="Glycosyl transferase family 1" evidence="1">
    <location>
        <begin position="192"/>
        <end position="347"/>
    </location>
</feature>
<sequence length="378" mass="41448">MEMFRVLQVVRPMQGGMRRHVLDLIHGLREVGLTVTVACPQEMRGERELQGVSSVPLEIIDSVSPMKDMLAVRQLVKLLRDQPFDLVHLHGAKAGLVGRIALRSLPTPPPCVYTVHNQVLPRGGLVKRVLNTLERRLAPETDRVIAVSRRLEQDVVARHGIPPWRAVTIHNGVDHAALLPREHARQILGCEDSDRLIIGAIGRMVAEKGFSTLLEAFTILLARGVDAELVLIGDGPLLSDYQRQAGKIGPARVRFLGEVPQARRLLSGLDIVVQPSHAEGLGLVPIEAMLAGCPVIASDVGGLPEVVVHGRTGLLVPPQEAVALADALQLLLQKADWRIRLGQAGQRRAEEHFTRTAMIEATLREYRSVIAKRQGVFL</sequence>
<proteinExistence type="predicted"/>
<organism evidence="3 4">
    <name type="scientific">Tumebacillus avium</name>
    <dbReference type="NCBI Taxonomy" id="1903704"/>
    <lineage>
        <taxon>Bacteria</taxon>
        <taxon>Bacillati</taxon>
        <taxon>Bacillota</taxon>
        <taxon>Bacilli</taxon>
        <taxon>Bacillales</taxon>
        <taxon>Alicyclobacillaceae</taxon>
        <taxon>Tumebacillus</taxon>
    </lineage>
</organism>
<dbReference type="InterPro" id="IPR050194">
    <property type="entry name" value="Glycosyltransferase_grp1"/>
</dbReference>
<protein>
    <recommendedName>
        <fullName evidence="5">Glycosyltransferase subfamily 4-like N-terminal domain-containing protein</fullName>
    </recommendedName>
</protein>
<dbReference type="KEGG" id="tum:CBW65_13315"/>
<dbReference type="Pfam" id="PF13439">
    <property type="entry name" value="Glyco_transf_4"/>
    <property type="match status" value="1"/>
</dbReference>
<dbReference type="CDD" id="cd03808">
    <property type="entry name" value="GT4_CapM-like"/>
    <property type="match status" value="1"/>
</dbReference>
<gene>
    <name evidence="3" type="ORF">CBW65_13315</name>
</gene>
<dbReference type="Gene3D" id="3.40.50.2000">
    <property type="entry name" value="Glycogen Phosphorylase B"/>
    <property type="match status" value="2"/>
</dbReference>
<evidence type="ECO:0000259" key="1">
    <source>
        <dbReference type="Pfam" id="PF00534"/>
    </source>
</evidence>
<reference evidence="4" key="1">
    <citation type="submission" date="2017-05" db="EMBL/GenBank/DDBJ databases">
        <authorList>
            <person name="Sung H."/>
        </authorList>
    </citation>
    <scope>NUCLEOTIDE SEQUENCE [LARGE SCALE GENOMIC DNA]</scope>
    <source>
        <strain evidence="4">AR23208</strain>
    </source>
</reference>
<dbReference type="SUPFAM" id="SSF53756">
    <property type="entry name" value="UDP-Glycosyltransferase/glycogen phosphorylase"/>
    <property type="match status" value="1"/>
</dbReference>
<dbReference type="Proteomes" id="UP000195437">
    <property type="component" value="Chromosome"/>
</dbReference>
<accession>A0A1Y0IMV1</accession>
<dbReference type="InterPro" id="IPR001296">
    <property type="entry name" value="Glyco_trans_1"/>
</dbReference>
<dbReference type="PANTHER" id="PTHR45947:SF3">
    <property type="entry name" value="SULFOQUINOVOSYL TRANSFERASE SQD2"/>
    <property type="match status" value="1"/>
</dbReference>
<keyword evidence="4" id="KW-1185">Reference proteome</keyword>
<dbReference type="OrthoDB" id="9814612at2"/>
<dbReference type="Pfam" id="PF00534">
    <property type="entry name" value="Glycos_transf_1"/>
    <property type="match status" value="1"/>
</dbReference>
<evidence type="ECO:0000313" key="4">
    <source>
        <dbReference type="Proteomes" id="UP000195437"/>
    </source>
</evidence>